<evidence type="ECO:0000256" key="3">
    <source>
        <dbReference type="ARBA" id="ARBA00012991"/>
    </source>
</evidence>
<dbReference type="GO" id="GO:0006574">
    <property type="term" value="P:L-valine catabolic process"/>
    <property type="evidence" value="ECO:0007669"/>
    <property type="project" value="TreeGrafter"/>
</dbReference>
<dbReference type="EMBL" id="MU865945">
    <property type="protein sequence ID" value="KAK4448044.1"/>
    <property type="molecule type" value="Genomic_DNA"/>
</dbReference>
<feature type="domain" description="3-hydroxyisobutyrate dehydrogenase-like NAD-binding" evidence="10">
    <location>
        <begin position="203"/>
        <end position="330"/>
    </location>
</feature>
<dbReference type="InterPro" id="IPR013328">
    <property type="entry name" value="6PGD_dom2"/>
</dbReference>
<dbReference type="InterPro" id="IPR015815">
    <property type="entry name" value="HIBADH-related"/>
</dbReference>
<organism evidence="11 12">
    <name type="scientific">Podospora aff. communis PSN243</name>
    <dbReference type="NCBI Taxonomy" id="3040156"/>
    <lineage>
        <taxon>Eukaryota</taxon>
        <taxon>Fungi</taxon>
        <taxon>Dikarya</taxon>
        <taxon>Ascomycota</taxon>
        <taxon>Pezizomycotina</taxon>
        <taxon>Sordariomycetes</taxon>
        <taxon>Sordariomycetidae</taxon>
        <taxon>Sordariales</taxon>
        <taxon>Podosporaceae</taxon>
        <taxon>Podospora</taxon>
    </lineage>
</organism>
<dbReference type="InterPro" id="IPR002204">
    <property type="entry name" value="3-OH-isobutyrate_DH-rel_CS"/>
</dbReference>
<dbReference type="Proteomes" id="UP001321760">
    <property type="component" value="Unassembled WGS sequence"/>
</dbReference>
<keyword evidence="12" id="KW-1185">Reference proteome</keyword>
<feature type="domain" description="6-phosphogluconate dehydrogenase NADP-binding" evidence="9">
    <location>
        <begin position="29"/>
        <end position="200"/>
    </location>
</feature>
<accession>A0AAV9GJ94</accession>
<dbReference type="GO" id="GO:0005739">
    <property type="term" value="C:mitochondrion"/>
    <property type="evidence" value="ECO:0007669"/>
    <property type="project" value="TreeGrafter"/>
</dbReference>
<evidence type="ECO:0000256" key="5">
    <source>
        <dbReference type="ARBA" id="ARBA00023002"/>
    </source>
</evidence>
<dbReference type="FunFam" id="1.10.1040.10:FF:000006">
    <property type="entry name" value="3-hydroxyisobutyrate dehydrogenase"/>
    <property type="match status" value="1"/>
</dbReference>
<dbReference type="GO" id="GO:0008442">
    <property type="term" value="F:3-hydroxyisobutyrate dehydrogenase activity"/>
    <property type="evidence" value="ECO:0007669"/>
    <property type="project" value="UniProtKB-EC"/>
</dbReference>
<dbReference type="Gene3D" id="3.40.50.720">
    <property type="entry name" value="NAD(P)-binding Rossmann-like Domain"/>
    <property type="match status" value="1"/>
</dbReference>
<reference evidence="11" key="2">
    <citation type="submission" date="2023-05" db="EMBL/GenBank/DDBJ databases">
        <authorList>
            <consortium name="Lawrence Berkeley National Laboratory"/>
            <person name="Steindorff A."/>
            <person name="Hensen N."/>
            <person name="Bonometti L."/>
            <person name="Westerberg I."/>
            <person name="Brannstrom I.O."/>
            <person name="Guillou S."/>
            <person name="Cros-Aarteil S."/>
            <person name="Calhoun S."/>
            <person name="Haridas S."/>
            <person name="Kuo A."/>
            <person name="Mondo S."/>
            <person name="Pangilinan J."/>
            <person name="Riley R."/>
            <person name="Labutti K."/>
            <person name="Andreopoulos B."/>
            <person name="Lipzen A."/>
            <person name="Chen C."/>
            <person name="Yanf M."/>
            <person name="Daum C."/>
            <person name="Ng V."/>
            <person name="Clum A."/>
            <person name="Ohm R."/>
            <person name="Martin F."/>
            <person name="Silar P."/>
            <person name="Natvig D."/>
            <person name="Lalanne C."/>
            <person name="Gautier V."/>
            <person name="Ament-Velasquez S.L."/>
            <person name="Kruys A."/>
            <person name="Hutchinson M.I."/>
            <person name="Powell A.J."/>
            <person name="Barry K."/>
            <person name="Miller A.N."/>
            <person name="Grigoriev I.V."/>
            <person name="Debuchy R."/>
            <person name="Gladieux P."/>
            <person name="Thoren M.H."/>
            <person name="Johannesson H."/>
        </authorList>
    </citation>
    <scope>NUCLEOTIDE SEQUENCE</scope>
    <source>
        <strain evidence="11">PSN243</strain>
    </source>
</reference>
<comment type="catalytic activity">
    <reaction evidence="7">
        <text>3-hydroxy-2-methylpropanoate + NAD(+) = 2-methyl-3-oxopropanoate + NADH + H(+)</text>
        <dbReference type="Rhea" id="RHEA:17681"/>
        <dbReference type="ChEBI" id="CHEBI:11805"/>
        <dbReference type="ChEBI" id="CHEBI:15378"/>
        <dbReference type="ChEBI" id="CHEBI:57540"/>
        <dbReference type="ChEBI" id="CHEBI:57700"/>
        <dbReference type="ChEBI" id="CHEBI:57945"/>
        <dbReference type="EC" id="1.1.1.31"/>
    </reaction>
</comment>
<dbReference type="Gene3D" id="1.10.1040.10">
    <property type="entry name" value="N-(1-d-carboxylethyl)-l-norvaline Dehydrogenase, domain 2"/>
    <property type="match status" value="1"/>
</dbReference>
<gene>
    <name evidence="11" type="ORF">QBC34DRAFT_301901</name>
</gene>
<dbReference type="GO" id="GO:0050661">
    <property type="term" value="F:NADP binding"/>
    <property type="evidence" value="ECO:0007669"/>
    <property type="project" value="InterPro"/>
</dbReference>
<comment type="pathway">
    <text evidence="1">Amino-acid degradation; L-valine degradation.</text>
</comment>
<dbReference type="InterPro" id="IPR008927">
    <property type="entry name" value="6-PGluconate_DH-like_C_sf"/>
</dbReference>
<keyword evidence="4" id="KW-0101">Branched-chain amino acid catabolism</keyword>
<keyword evidence="5" id="KW-0560">Oxidoreductase</keyword>
<dbReference type="SUPFAM" id="SSF48179">
    <property type="entry name" value="6-phosphogluconate dehydrogenase C-terminal domain-like"/>
    <property type="match status" value="1"/>
</dbReference>
<evidence type="ECO:0000313" key="11">
    <source>
        <dbReference type="EMBL" id="KAK4448044.1"/>
    </source>
</evidence>
<dbReference type="PIRSF" id="PIRSF000103">
    <property type="entry name" value="HIBADH"/>
    <property type="match status" value="1"/>
</dbReference>
<dbReference type="EC" id="1.1.1.31" evidence="3"/>
<comment type="similarity">
    <text evidence="2">Belongs to the HIBADH-related family. 3-hydroxyisobutyrate dehydrogenase subfamily.</text>
</comment>
<evidence type="ECO:0000256" key="7">
    <source>
        <dbReference type="ARBA" id="ARBA00049197"/>
    </source>
</evidence>
<dbReference type="FunFam" id="3.40.50.720:FF:000630">
    <property type="entry name" value="3-hydroxyisobutyrate dehydrogenase"/>
    <property type="match status" value="1"/>
</dbReference>
<feature type="active site" evidence="8">
    <location>
        <position position="209"/>
    </location>
</feature>
<sequence>MKPATRIAWRAVRAQRREFSTTTRRLDNYAFIGLGQMGYQMARNLQAKLPPTDTIRLFDINTAAAERLSYEMKTQQAGGAAASVTNSAADAAKDADTIITCLPEPQHVKSTYDSILSATLPPRPTPRLFIDHSTIDPSSSRSVASTIPSHLGSFVDAPMSGGVVGAAAASLTFMLGAPSDLLPRIEPILLRMGKRVLHCGPQGSGLSAKLANNYLLAIQNIATAEAMNLGVKWGLDPKVLASVINVSTGKCWPSEVNNPVPGVVEGAPAGRDYEGGFGIGLMRKDLRLAVLAAKEAGARLELAERAGEVYEKAEGEDRCKGRDFSVVYRWLGGEER</sequence>
<dbReference type="InterPro" id="IPR006115">
    <property type="entry name" value="6PGDH_NADP-bd"/>
</dbReference>
<evidence type="ECO:0000259" key="9">
    <source>
        <dbReference type="Pfam" id="PF03446"/>
    </source>
</evidence>
<evidence type="ECO:0000259" key="10">
    <source>
        <dbReference type="Pfam" id="PF14833"/>
    </source>
</evidence>
<dbReference type="AlphaFoldDB" id="A0AAV9GJ94"/>
<evidence type="ECO:0000256" key="4">
    <source>
        <dbReference type="ARBA" id="ARBA00022456"/>
    </source>
</evidence>
<dbReference type="PANTHER" id="PTHR22981">
    <property type="entry name" value="3-HYDROXYISOBUTYRATE DEHYDROGENASE-RELATED"/>
    <property type="match status" value="1"/>
</dbReference>
<reference evidence="11" key="1">
    <citation type="journal article" date="2023" name="Mol. Phylogenet. Evol.">
        <title>Genome-scale phylogeny and comparative genomics of the fungal order Sordariales.</title>
        <authorList>
            <person name="Hensen N."/>
            <person name="Bonometti L."/>
            <person name="Westerberg I."/>
            <person name="Brannstrom I.O."/>
            <person name="Guillou S."/>
            <person name="Cros-Aarteil S."/>
            <person name="Calhoun S."/>
            <person name="Haridas S."/>
            <person name="Kuo A."/>
            <person name="Mondo S."/>
            <person name="Pangilinan J."/>
            <person name="Riley R."/>
            <person name="LaButti K."/>
            <person name="Andreopoulos B."/>
            <person name="Lipzen A."/>
            <person name="Chen C."/>
            <person name="Yan M."/>
            <person name="Daum C."/>
            <person name="Ng V."/>
            <person name="Clum A."/>
            <person name="Steindorff A."/>
            <person name="Ohm R.A."/>
            <person name="Martin F."/>
            <person name="Silar P."/>
            <person name="Natvig D.O."/>
            <person name="Lalanne C."/>
            <person name="Gautier V."/>
            <person name="Ament-Velasquez S.L."/>
            <person name="Kruys A."/>
            <person name="Hutchinson M.I."/>
            <person name="Powell A.J."/>
            <person name="Barry K."/>
            <person name="Miller A.N."/>
            <person name="Grigoriev I.V."/>
            <person name="Debuchy R."/>
            <person name="Gladieux P."/>
            <person name="Hiltunen Thoren M."/>
            <person name="Johannesson H."/>
        </authorList>
    </citation>
    <scope>NUCLEOTIDE SEQUENCE</scope>
    <source>
        <strain evidence="11">PSN243</strain>
    </source>
</reference>
<proteinExistence type="inferred from homology"/>
<evidence type="ECO:0000256" key="6">
    <source>
        <dbReference type="ARBA" id="ARBA00023027"/>
    </source>
</evidence>
<dbReference type="GO" id="GO:0051287">
    <property type="term" value="F:NAD binding"/>
    <property type="evidence" value="ECO:0007669"/>
    <property type="project" value="InterPro"/>
</dbReference>
<dbReference type="InterPro" id="IPR036291">
    <property type="entry name" value="NAD(P)-bd_dom_sf"/>
</dbReference>
<dbReference type="Pfam" id="PF14833">
    <property type="entry name" value="NAD_binding_11"/>
    <property type="match status" value="1"/>
</dbReference>
<evidence type="ECO:0000256" key="2">
    <source>
        <dbReference type="ARBA" id="ARBA00006013"/>
    </source>
</evidence>
<comment type="caution">
    <text evidence="11">The sequence shown here is derived from an EMBL/GenBank/DDBJ whole genome shotgun (WGS) entry which is preliminary data.</text>
</comment>
<dbReference type="PROSITE" id="PS00895">
    <property type="entry name" value="3_HYDROXYISOBUT_DH"/>
    <property type="match status" value="1"/>
</dbReference>
<dbReference type="InterPro" id="IPR029154">
    <property type="entry name" value="HIBADH-like_NADP-bd"/>
</dbReference>
<evidence type="ECO:0000256" key="8">
    <source>
        <dbReference type="PIRSR" id="PIRSR000103-1"/>
    </source>
</evidence>
<dbReference type="PANTHER" id="PTHR22981:SF7">
    <property type="entry name" value="3-HYDROXYISOBUTYRATE DEHYDROGENASE, MITOCHONDRIAL"/>
    <property type="match status" value="1"/>
</dbReference>
<name>A0AAV9GJ94_9PEZI</name>
<evidence type="ECO:0000256" key="1">
    <source>
        <dbReference type="ARBA" id="ARBA00005109"/>
    </source>
</evidence>
<dbReference type="Pfam" id="PF03446">
    <property type="entry name" value="NAD_binding_2"/>
    <property type="match status" value="1"/>
</dbReference>
<evidence type="ECO:0000313" key="12">
    <source>
        <dbReference type="Proteomes" id="UP001321760"/>
    </source>
</evidence>
<keyword evidence="6" id="KW-0520">NAD</keyword>
<dbReference type="SUPFAM" id="SSF51735">
    <property type="entry name" value="NAD(P)-binding Rossmann-fold domains"/>
    <property type="match status" value="1"/>
</dbReference>
<protein>
    <recommendedName>
        <fullName evidence="3">3-hydroxyisobutyrate dehydrogenase</fullName>
        <ecNumber evidence="3">1.1.1.31</ecNumber>
    </recommendedName>
</protein>